<dbReference type="Proteomes" id="UP001187343">
    <property type="component" value="Unassembled WGS sequence"/>
</dbReference>
<evidence type="ECO:0000256" key="1">
    <source>
        <dbReference type="SAM" id="MobiDB-lite"/>
    </source>
</evidence>
<dbReference type="EMBL" id="JAUYZG010000016">
    <property type="protein sequence ID" value="KAK2885816.1"/>
    <property type="molecule type" value="Genomic_DNA"/>
</dbReference>
<comment type="caution">
    <text evidence="2">The sequence shown here is derived from an EMBL/GenBank/DDBJ whole genome shotgun (WGS) entry which is preliminary data.</text>
</comment>
<proteinExistence type="predicted"/>
<accession>A0AA88PDB3</accession>
<evidence type="ECO:0000313" key="3">
    <source>
        <dbReference type="Proteomes" id="UP001187343"/>
    </source>
</evidence>
<keyword evidence="3" id="KW-1185">Reference proteome</keyword>
<protein>
    <submittedName>
        <fullName evidence="2">Uncharacterized protein</fullName>
    </submittedName>
</protein>
<sequence length="88" mass="9484">MQVLSAHTPPTLLSSPPPLLLFSLLLSSIHPRELPLPPPSAAPLIHPLGQSPSFDGEQKQQGGGSRKPSMVGIWTEIRASNLERQDCK</sequence>
<reference evidence="2" key="1">
    <citation type="submission" date="2023-08" db="EMBL/GenBank/DDBJ databases">
        <title>Chromosome-level Genome Assembly of mud carp (Cirrhinus molitorella).</title>
        <authorList>
            <person name="Liu H."/>
        </authorList>
    </citation>
    <scope>NUCLEOTIDE SEQUENCE</scope>
    <source>
        <strain evidence="2">Prfri</strain>
        <tissue evidence="2">Muscle</tissue>
    </source>
</reference>
<name>A0AA88PDB3_9TELE</name>
<dbReference type="AlphaFoldDB" id="A0AA88PDB3"/>
<evidence type="ECO:0000313" key="2">
    <source>
        <dbReference type="EMBL" id="KAK2885816.1"/>
    </source>
</evidence>
<gene>
    <name evidence="2" type="ORF">Q8A67_016653</name>
</gene>
<organism evidence="2 3">
    <name type="scientific">Cirrhinus molitorella</name>
    <name type="common">mud carp</name>
    <dbReference type="NCBI Taxonomy" id="172907"/>
    <lineage>
        <taxon>Eukaryota</taxon>
        <taxon>Metazoa</taxon>
        <taxon>Chordata</taxon>
        <taxon>Craniata</taxon>
        <taxon>Vertebrata</taxon>
        <taxon>Euteleostomi</taxon>
        <taxon>Actinopterygii</taxon>
        <taxon>Neopterygii</taxon>
        <taxon>Teleostei</taxon>
        <taxon>Ostariophysi</taxon>
        <taxon>Cypriniformes</taxon>
        <taxon>Cyprinidae</taxon>
        <taxon>Labeoninae</taxon>
        <taxon>Labeonini</taxon>
        <taxon>Cirrhinus</taxon>
    </lineage>
</organism>
<feature type="region of interest" description="Disordered" evidence="1">
    <location>
        <begin position="36"/>
        <end position="72"/>
    </location>
</feature>